<geneLocation type="plasmid" evidence="1">
    <name>pESBL3215-IncF</name>
</geneLocation>
<sequence>MISAVNGLVIVTGCSHSGICNILLNTPEPVTGENRLAIATVGFHLLNASDTVLSGTE</sequence>
<proteinExistence type="predicted"/>
<dbReference type="AlphaFoldDB" id="A0A7U1E1Y3"/>
<dbReference type="Gene3D" id="3.60.15.10">
    <property type="entry name" value="Ribonuclease Z/Hydroxyacylglutathione hydrolase-like"/>
    <property type="match status" value="1"/>
</dbReference>
<accession>A0A7U1E1Y3</accession>
<name>A0A7U1E1Y3_ECOLX</name>
<keyword evidence="1" id="KW-0614">Plasmid</keyword>
<reference evidence="1" key="1">
    <citation type="journal article" date="2021" name="Sci. Rep.">
        <title>Antibiotic resistance plasmid composition and architecture in Escherichia coli isolates from meat.</title>
        <authorList>
            <person name="Darphorn T.S."/>
            <person name="Bel K."/>
            <person name="Koenders-van Sint Anneland B.B."/>
            <person name="Brul S."/>
            <person name="Ter Kuile B.H."/>
        </authorList>
    </citation>
    <scope>NUCLEOTIDE SEQUENCE</scope>
    <source>
        <strain evidence="1">ESBL3215</strain>
    </source>
</reference>
<dbReference type="EMBL" id="MW390533">
    <property type="protein sequence ID" value="QQZ47378.1"/>
    <property type="molecule type" value="Genomic_DNA"/>
</dbReference>
<evidence type="ECO:0000313" key="1">
    <source>
        <dbReference type="EMBL" id="QQZ47378.1"/>
    </source>
</evidence>
<organism evidence="1">
    <name type="scientific">Escherichia coli</name>
    <dbReference type="NCBI Taxonomy" id="562"/>
    <lineage>
        <taxon>Bacteria</taxon>
        <taxon>Pseudomonadati</taxon>
        <taxon>Pseudomonadota</taxon>
        <taxon>Gammaproteobacteria</taxon>
        <taxon>Enterobacterales</taxon>
        <taxon>Enterobacteriaceae</taxon>
        <taxon>Escherichia</taxon>
    </lineage>
</organism>
<protein>
    <submittedName>
        <fullName evidence="1">Uncharacterized protein</fullName>
    </submittedName>
</protein>
<dbReference type="InterPro" id="IPR036866">
    <property type="entry name" value="RibonucZ/Hydroxyglut_hydro"/>
</dbReference>